<name>A0A401TUG1_CHIPU</name>
<feature type="region of interest" description="Disordered" evidence="1">
    <location>
        <begin position="101"/>
        <end position="249"/>
    </location>
</feature>
<feature type="compositionally biased region" description="Basic and acidic residues" evidence="1">
    <location>
        <begin position="154"/>
        <end position="197"/>
    </location>
</feature>
<evidence type="ECO:0000256" key="1">
    <source>
        <dbReference type="SAM" id="MobiDB-lite"/>
    </source>
</evidence>
<proteinExistence type="predicted"/>
<dbReference type="EMBL" id="BEZZ01182736">
    <property type="protein sequence ID" value="GCC46283.1"/>
    <property type="molecule type" value="Genomic_DNA"/>
</dbReference>
<feature type="compositionally biased region" description="Basic and acidic residues" evidence="1">
    <location>
        <begin position="101"/>
        <end position="131"/>
    </location>
</feature>
<evidence type="ECO:0000313" key="3">
    <source>
        <dbReference type="Proteomes" id="UP000287033"/>
    </source>
</evidence>
<dbReference type="AlphaFoldDB" id="A0A401TUG1"/>
<feature type="non-terminal residue" evidence="2">
    <location>
        <position position="249"/>
    </location>
</feature>
<feature type="compositionally biased region" description="Basic and acidic residues" evidence="1">
    <location>
        <begin position="206"/>
        <end position="219"/>
    </location>
</feature>
<feature type="compositionally biased region" description="Low complexity" evidence="1">
    <location>
        <begin position="233"/>
        <end position="249"/>
    </location>
</feature>
<gene>
    <name evidence="2" type="ORF">chiPu_0030429</name>
</gene>
<dbReference type="Proteomes" id="UP000287033">
    <property type="component" value="Unassembled WGS sequence"/>
</dbReference>
<feature type="non-terminal residue" evidence="2">
    <location>
        <position position="1"/>
    </location>
</feature>
<evidence type="ECO:0000313" key="2">
    <source>
        <dbReference type="EMBL" id="GCC46283.1"/>
    </source>
</evidence>
<sequence>HAAERRDEGREGVGRDAVGIGVEAERPHPAGIVADALQREAERRARDILDGKVGDRGDAERHIVEGDVAAPVDAPEMRRRHGVDAGVAVEDRPVLVGEIVERSADRERDHDGVDALGAHRERAAERAEQRRQRQRHRGCQPPRPAQADIGVAAHAEHRDHVAGEARDGELHQADHAAIAGEEHQAEGDDAEDQRGGEDLDQEEAVGDQRHDHEDQRDQPGHGILEFRPGAEQGAAGRVAGSVGAELGAL</sequence>
<feature type="region of interest" description="Disordered" evidence="1">
    <location>
        <begin position="1"/>
        <end position="26"/>
    </location>
</feature>
<reference evidence="2 3" key="1">
    <citation type="journal article" date="2018" name="Nat. Ecol. Evol.">
        <title>Shark genomes provide insights into elasmobranch evolution and the origin of vertebrates.</title>
        <authorList>
            <person name="Hara Y"/>
            <person name="Yamaguchi K"/>
            <person name="Onimaru K"/>
            <person name="Kadota M"/>
            <person name="Koyanagi M"/>
            <person name="Keeley SD"/>
            <person name="Tatsumi K"/>
            <person name="Tanaka K"/>
            <person name="Motone F"/>
            <person name="Kageyama Y"/>
            <person name="Nozu R"/>
            <person name="Adachi N"/>
            <person name="Nishimura O"/>
            <person name="Nakagawa R"/>
            <person name="Tanegashima C"/>
            <person name="Kiyatake I"/>
            <person name="Matsumoto R"/>
            <person name="Murakumo K"/>
            <person name="Nishida K"/>
            <person name="Terakita A"/>
            <person name="Kuratani S"/>
            <person name="Sato K"/>
            <person name="Hyodo S Kuraku.S."/>
        </authorList>
    </citation>
    <scope>NUCLEOTIDE SEQUENCE [LARGE SCALE GENOMIC DNA]</scope>
</reference>
<feature type="compositionally biased region" description="Basic and acidic residues" evidence="1">
    <location>
        <begin position="1"/>
        <end position="14"/>
    </location>
</feature>
<keyword evidence="3" id="KW-1185">Reference proteome</keyword>
<protein>
    <submittedName>
        <fullName evidence="2">Uncharacterized protein</fullName>
    </submittedName>
</protein>
<organism evidence="2 3">
    <name type="scientific">Chiloscyllium punctatum</name>
    <name type="common">Brownbanded bambooshark</name>
    <name type="synonym">Hemiscyllium punctatum</name>
    <dbReference type="NCBI Taxonomy" id="137246"/>
    <lineage>
        <taxon>Eukaryota</taxon>
        <taxon>Metazoa</taxon>
        <taxon>Chordata</taxon>
        <taxon>Craniata</taxon>
        <taxon>Vertebrata</taxon>
        <taxon>Chondrichthyes</taxon>
        <taxon>Elasmobranchii</taxon>
        <taxon>Galeomorphii</taxon>
        <taxon>Galeoidea</taxon>
        <taxon>Orectolobiformes</taxon>
        <taxon>Hemiscylliidae</taxon>
        <taxon>Chiloscyllium</taxon>
    </lineage>
</organism>
<accession>A0A401TUG1</accession>
<comment type="caution">
    <text evidence="2">The sequence shown here is derived from an EMBL/GenBank/DDBJ whole genome shotgun (WGS) entry which is preliminary data.</text>
</comment>